<feature type="region of interest" description="Disordered" evidence="1">
    <location>
        <begin position="14"/>
        <end position="77"/>
    </location>
</feature>
<evidence type="ECO:0000256" key="1">
    <source>
        <dbReference type="SAM" id="MobiDB-lite"/>
    </source>
</evidence>
<keyword evidence="3" id="KW-1185">Reference proteome</keyword>
<protein>
    <submittedName>
        <fullName evidence="2">Uncharacterized protein</fullName>
    </submittedName>
</protein>
<reference evidence="3" key="1">
    <citation type="journal article" date="2017" name="Nat. Ecol. Evol.">
        <title>Genome expansion and lineage-specific genetic innovations in the forest pathogenic fungi Armillaria.</title>
        <authorList>
            <person name="Sipos G."/>
            <person name="Prasanna A.N."/>
            <person name="Walter M.C."/>
            <person name="O'Connor E."/>
            <person name="Balint B."/>
            <person name="Krizsan K."/>
            <person name="Kiss B."/>
            <person name="Hess J."/>
            <person name="Varga T."/>
            <person name="Slot J."/>
            <person name="Riley R."/>
            <person name="Boka B."/>
            <person name="Rigling D."/>
            <person name="Barry K."/>
            <person name="Lee J."/>
            <person name="Mihaltcheva S."/>
            <person name="LaButti K."/>
            <person name="Lipzen A."/>
            <person name="Waldron R."/>
            <person name="Moloney N.M."/>
            <person name="Sperisen C."/>
            <person name="Kredics L."/>
            <person name="Vagvoelgyi C."/>
            <person name="Patrignani A."/>
            <person name="Fitzpatrick D."/>
            <person name="Nagy I."/>
            <person name="Doyle S."/>
            <person name="Anderson J.B."/>
            <person name="Grigoriev I.V."/>
            <person name="Gueldener U."/>
            <person name="Muensterkoetter M."/>
            <person name="Nagy L.G."/>
        </authorList>
    </citation>
    <scope>NUCLEOTIDE SEQUENCE [LARGE SCALE GENOMIC DNA]</scope>
    <source>
        <strain evidence="3">C18/9</strain>
    </source>
</reference>
<name>A0A284RRA5_ARMOS</name>
<evidence type="ECO:0000313" key="3">
    <source>
        <dbReference type="Proteomes" id="UP000219338"/>
    </source>
</evidence>
<dbReference type="AlphaFoldDB" id="A0A284RRA5"/>
<accession>A0A284RRA5</accession>
<sequence>MLLQEKQDLEHKVYELRSQNVNAAPGPRMRSREYNTDKAGRELPTEEERKQDRSDSPSSLEDINKNQKKTSGAIKEKQKVTIEDVADSEDDEPVVKNKQMQMDLAFKDNAKVAGEGGSEKKKFFKKGYTSYSSDLKEPTYKIRLPIQERGDRAEVMERVMNIEVLITVGKLLSLSKLRDDIKSKLTLKWITFGKKGRSGKQQFSYFIEENPDEDEEEKEEEETEQVFPFDEVEVEDIEGSPGGAIYILKLPFVGSFMVLTETKNGVPAGSLVWQDLFLQYVNEVAECGEESKAVYMTKDSQALHSVFPFINGVKKFESLYYTGSQIVSMSEHITDQLGLIYDPDIVINMQSANKQVEKSLRIAKNVPFLFSDIMVYLQVHII</sequence>
<dbReference type="OMA" id="SMSEHIT"/>
<dbReference type="Proteomes" id="UP000219338">
    <property type="component" value="Unassembled WGS sequence"/>
</dbReference>
<evidence type="ECO:0000313" key="2">
    <source>
        <dbReference type="EMBL" id="SJL11274.1"/>
    </source>
</evidence>
<feature type="compositionally biased region" description="Basic and acidic residues" evidence="1">
    <location>
        <begin position="30"/>
        <end position="55"/>
    </location>
</feature>
<proteinExistence type="predicted"/>
<dbReference type="EMBL" id="FUEG01000014">
    <property type="protein sequence ID" value="SJL11274.1"/>
    <property type="molecule type" value="Genomic_DNA"/>
</dbReference>
<gene>
    <name evidence="2" type="ORF">ARMOST_14677</name>
</gene>
<organism evidence="2 3">
    <name type="scientific">Armillaria ostoyae</name>
    <name type="common">Armillaria root rot fungus</name>
    <dbReference type="NCBI Taxonomy" id="47428"/>
    <lineage>
        <taxon>Eukaryota</taxon>
        <taxon>Fungi</taxon>
        <taxon>Dikarya</taxon>
        <taxon>Basidiomycota</taxon>
        <taxon>Agaricomycotina</taxon>
        <taxon>Agaricomycetes</taxon>
        <taxon>Agaricomycetidae</taxon>
        <taxon>Agaricales</taxon>
        <taxon>Marasmiineae</taxon>
        <taxon>Physalacriaceae</taxon>
        <taxon>Armillaria</taxon>
    </lineage>
</organism>
<dbReference type="OrthoDB" id="3048530at2759"/>